<dbReference type="Pfam" id="PF00126">
    <property type="entry name" value="HTH_1"/>
    <property type="match status" value="1"/>
</dbReference>
<accession>A0ABW2AZX0</accession>
<comment type="caution">
    <text evidence="6">The sequence shown here is derived from an EMBL/GenBank/DDBJ whole genome shotgun (WGS) entry which is preliminary data.</text>
</comment>
<dbReference type="EMBL" id="JBHSWG010000001">
    <property type="protein sequence ID" value="MFC6758683.1"/>
    <property type="molecule type" value="Genomic_DNA"/>
</dbReference>
<dbReference type="Gene3D" id="1.10.10.10">
    <property type="entry name" value="Winged helix-like DNA-binding domain superfamily/Winged helix DNA-binding domain"/>
    <property type="match status" value="1"/>
</dbReference>
<dbReference type="Proteomes" id="UP001596353">
    <property type="component" value="Unassembled WGS sequence"/>
</dbReference>
<keyword evidence="3" id="KW-0238">DNA-binding</keyword>
<dbReference type="InterPro" id="IPR005119">
    <property type="entry name" value="LysR_subst-bd"/>
</dbReference>
<gene>
    <name evidence="6" type="ORF">ACFQFQ_02870</name>
</gene>
<keyword evidence="2" id="KW-0805">Transcription regulation</keyword>
<evidence type="ECO:0000256" key="4">
    <source>
        <dbReference type="ARBA" id="ARBA00023163"/>
    </source>
</evidence>
<comment type="similarity">
    <text evidence="1">Belongs to the LysR transcriptional regulatory family.</text>
</comment>
<feature type="domain" description="HTH lysR-type" evidence="5">
    <location>
        <begin position="6"/>
        <end position="63"/>
    </location>
</feature>
<dbReference type="SUPFAM" id="SSF53850">
    <property type="entry name" value="Periplasmic binding protein-like II"/>
    <property type="match status" value="1"/>
</dbReference>
<evidence type="ECO:0000256" key="1">
    <source>
        <dbReference type="ARBA" id="ARBA00009437"/>
    </source>
</evidence>
<dbReference type="Pfam" id="PF03466">
    <property type="entry name" value="LysR_substrate"/>
    <property type="match status" value="1"/>
</dbReference>
<evidence type="ECO:0000256" key="2">
    <source>
        <dbReference type="ARBA" id="ARBA00023015"/>
    </source>
</evidence>
<sequence length="327" mass="35270">MSRTLPPLNALRAFEAAGRHQSFSRAAEELRVSHSSISRHVRGLEDRLGVQLFRDLSRGLVLTDDGAAYLAQVSPALDAIGIATEGLAETPEGTISVNSEPLFATKFLIQHLASFTGAHPEVNVRLEASRHLADVARYEADLAIRFVPPGARYPNSELLTNAMMYPFAAPGLLRTAKPSPRDLLSYPLLRDRSEGSWDTWFALAGGVAPAEVLAFTWRLSSVLSVEAAIAGQGVLLVSEEVVAGEVAAGRLLRISDIGIREGGIIWCVVMGSCAARPCAFSVTGCLSRRRPGGHRTRMINQKVEYEKHRSFGVLAGASCREAISLDL</sequence>
<keyword evidence="4" id="KW-0804">Transcription</keyword>
<dbReference type="InterPro" id="IPR000847">
    <property type="entry name" value="LysR_HTH_N"/>
</dbReference>
<name>A0ABW2AZX0_9RHOB</name>
<protein>
    <submittedName>
        <fullName evidence="6">LysR family transcriptional regulator</fullName>
    </submittedName>
</protein>
<dbReference type="SUPFAM" id="SSF46785">
    <property type="entry name" value="Winged helix' DNA-binding domain"/>
    <property type="match status" value="1"/>
</dbReference>
<evidence type="ECO:0000256" key="3">
    <source>
        <dbReference type="ARBA" id="ARBA00023125"/>
    </source>
</evidence>
<keyword evidence="7" id="KW-1185">Reference proteome</keyword>
<dbReference type="PRINTS" id="PR00039">
    <property type="entry name" value="HTHLYSR"/>
</dbReference>
<dbReference type="PANTHER" id="PTHR30537:SF79">
    <property type="entry name" value="TRANSCRIPTIONAL REGULATOR-RELATED"/>
    <property type="match status" value="1"/>
</dbReference>
<organism evidence="6 7">
    <name type="scientific">Sulfitobacter porphyrae</name>
    <dbReference type="NCBI Taxonomy" id="1246864"/>
    <lineage>
        <taxon>Bacteria</taxon>
        <taxon>Pseudomonadati</taxon>
        <taxon>Pseudomonadota</taxon>
        <taxon>Alphaproteobacteria</taxon>
        <taxon>Rhodobacterales</taxon>
        <taxon>Roseobacteraceae</taxon>
        <taxon>Sulfitobacter</taxon>
    </lineage>
</organism>
<reference evidence="7" key="1">
    <citation type="journal article" date="2019" name="Int. J. Syst. Evol. Microbiol.">
        <title>The Global Catalogue of Microorganisms (GCM) 10K type strain sequencing project: providing services to taxonomists for standard genome sequencing and annotation.</title>
        <authorList>
            <consortium name="The Broad Institute Genomics Platform"/>
            <consortium name="The Broad Institute Genome Sequencing Center for Infectious Disease"/>
            <person name="Wu L."/>
            <person name="Ma J."/>
        </authorList>
    </citation>
    <scope>NUCLEOTIDE SEQUENCE [LARGE SCALE GENOMIC DNA]</scope>
    <source>
        <strain evidence="7">CCUG 66188</strain>
    </source>
</reference>
<evidence type="ECO:0000259" key="5">
    <source>
        <dbReference type="PROSITE" id="PS50931"/>
    </source>
</evidence>
<evidence type="ECO:0000313" key="7">
    <source>
        <dbReference type="Proteomes" id="UP001596353"/>
    </source>
</evidence>
<dbReference type="Gene3D" id="3.40.190.10">
    <property type="entry name" value="Periplasmic binding protein-like II"/>
    <property type="match status" value="2"/>
</dbReference>
<dbReference type="PANTHER" id="PTHR30537">
    <property type="entry name" value="HTH-TYPE TRANSCRIPTIONAL REGULATOR"/>
    <property type="match status" value="1"/>
</dbReference>
<proteinExistence type="inferred from homology"/>
<dbReference type="InterPro" id="IPR058163">
    <property type="entry name" value="LysR-type_TF_proteobact-type"/>
</dbReference>
<dbReference type="InterPro" id="IPR036390">
    <property type="entry name" value="WH_DNA-bd_sf"/>
</dbReference>
<dbReference type="InterPro" id="IPR036388">
    <property type="entry name" value="WH-like_DNA-bd_sf"/>
</dbReference>
<evidence type="ECO:0000313" key="6">
    <source>
        <dbReference type="EMBL" id="MFC6758683.1"/>
    </source>
</evidence>
<dbReference type="PROSITE" id="PS50931">
    <property type="entry name" value="HTH_LYSR"/>
    <property type="match status" value="1"/>
</dbReference>